<organism evidence="1 2">
    <name type="scientific">Nostoc paludosum FACHB-159</name>
    <dbReference type="NCBI Taxonomy" id="2692908"/>
    <lineage>
        <taxon>Bacteria</taxon>
        <taxon>Bacillati</taxon>
        <taxon>Cyanobacteriota</taxon>
        <taxon>Cyanophyceae</taxon>
        <taxon>Nostocales</taxon>
        <taxon>Nostocaceae</taxon>
        <taxon>Nostoc</taxon>
    </lineage>
</organism>
<proteinExistence type="predicted"/>
<gene>
    <name evidence="1" type="ORF">H6H03_04175</name>
</gene>
<dbReference type="EMBL" id="JACJTU010000003">
    <property type="protein sequence ID" value="MBD2733111.1"/>
    <property type="molecule type" value="Genomic_DNA"/>
</dbReference>
<protein>
    <submittedName>
        <fullName evidence="1">Uncharacterized protein</fullName>
    </submittedName>
</protein>
<evidence type="ECO:0000313" key="1">
    <source>
        <dbReference type="EMBL" id="MBD2733111.1"/>
    </source>
</evidence>
<reference evidence="1 2" key="1">
    <citation type="journal article" date="2020" name="ISME J.">
        <title>Comparative genomics reveals insights into cyanobacterial evolution and habitat adaptation.</title>
        <authorList>
            <person name="Chen M.Y."/>
            <person name="Teng W.K."/>
            <person name="Zhao L."/>
            <person name="Hu C.X."/>
            <person name="Zhou Y.K."/>
            <person name="Han B.P."/>
            <person name="Song L.R."/>
            <person name="Shu W.S."/>
        </authorList>
    </citation>
    <scope>NUCLEOTIDE SEQUENCE [LARGE SCALE GENOMIC DNA]</scope>
    <source>
        <strain evidence="1 2">FACHB-159</strain>
    </source>
</reference>
<dbReference type="Proteomes" id="UP000637383">
    <property type="component" value="Unassembled WGS sequence"/>
</dbReference>
<evidence type="ECO:0000313" key="2">
    <source>
        <dbReference type="Proteomes" id="UP000637383"/>
    </source>
</evidence>
<accession>A0ABR8K2Y2</accession>
<name>A0ABR8K2Y2_9NOSO</name>
<comment type="caution">
    <text evidence="1">The sequence shown here is derived from an EMBL/GenBank/DDBJ whole genome shotgun (WGS) entry which is preliminary data.</text>
</comment>
<dbReference type="RefSeq" id="WP_190953879.1">
    <property type="nucleotide sequence ID" value="NZ_JACJTU010000003.1"/>
</dbReference>
<keyword evidence="2" id="KW-1185">Reference proteome</keyword>
<sequence length="45" mass="4973">MTSGRQLTPVASHPPMITGVQDAHPTRWDNLFLGNPLTNILTPEF</sequence>